<dbReference type="AlphaFoldDB" id="A0AAP2XWW6"/>
<protein>
    <submittedName>
        <fullName evidence="1">Uncharacterized protein</fullName>
    </submittedName>
</protein>
<evidence type="ECO:0000313" key="3">
    <source>
        <dbReference type="Proteomes" id="UP001203972"/>
    </source>
</evidence>
<proteinExistence type="predicted"/>
<reference evidence="2" key="1">
    <citation type="journal article" date="2019" name="Nat. Med.">
        <title>A library of human gut bacterial isolates paired with longitudinal multiomics data enables mechanistic microbiome research.</title>
        <authorList>
            <person name="Poyet M."/>
            <person name="Groussin M."/>
            <person name="Gibbons S.M."/>
            <person name="Avila-Pacheco J."/>
            <person name="Jiang X."/>
            <person name="Kearney S.M."/>
            <person name="Perrotta A.R."/>
            <person name="Berdy B."/>
            <person name="Zhao S."/>
            <person name="Lieberman T.D."/>
            <person name="Swanson P.K."/>
            <person name="Smith M."/>
            <person name="Roesemann S."/>
            <person name="Alexander J.E."/>
            <person name="Rich S.A."/>
            <person name="Livny J."/>
            <person name="Vlamakis H."/>
            <person name="Clish C."/>
            <person name="Bullock K."/>
            <person name="Deik A."/>
            <person name="Scott J."/>
            <person name="Pierce K.A."/>
            <person name="Xavier R.J."/>
            <person name="Alm E.J."/>
        </authorList>
    </citation>
    <scope>NUCLEOTIDE SEQUENCE</scope>
    <source>
        <strain evidence="2">BIOML-A12</strain>
    </source>
</reference>
<gene>
    <name evidence="2" type="ORF">GT664_19875</name>
    <name evidence="1" type="ORF">MKC95_12720</name>
</gene>
<sequence length="100" mass="11923">MELYIFCSDDRKARSVMSNQSIDCVSALASFYLAKNYLHMSKEYAQVFFDSWMALHRNQKCFQIYSESGYQLERVPGQDIFDMLYENKLDLQKDGFFKRK</sequence>
<organism evidence="1 3">
    <name type="scientific">Clostridium innocuum</name>
    <dbReference type="NCBI Taxonomy" id="1522"/>
    <lineage>
        <taxon>Bacteria</taxon>
        <taxon>Bacillati</taxon>
        <taxon>Bacillota</taxon>
        <taxon>Clostridia</taxon>
        <taxon>Eubacteriales</taxon>
        <taxon>Clostridiaceae</taxon>
        <taxon>Clostridium</taxon>
    </lineage>
</organism>
<dbReference type="Proteomes" id="UP000604383">
    <property type="component" value="Unassembled WGS sequence"/>
</dbReference>
<evidence type="ECO:0000313" key="2">
    <source>
        <dbReference type="EMBL" id="MZH57954.1"/>
    </source>
</evidence>
<comment type="caution">
    <text evidence="1">The sequence shown here is derived from an EMBL/GenBank/DDBJ whole genome shotgun (WGS) entry which is preliminary data.</text>
</comment>
<name>A0AAP2XWW6_CLOIN</name>
<reference evidence="1" key="2">
    <citation type="journal article" date="2022" name="Clin. Infect. Dis.">
        <title>Association between Clostridium innocuum and antibiotic-associated diarrhea in adults and children: A cross-sectional study and comparative genomics analysis.</title>
        <authorList>
            <person name="Cherny K.E."/>
            <person name="Muscat E.B."/>
            <person name="Balaji A."/>
            <person name="Mukherjee J."/>
            <person name="Ozer E.A."/>
            <person name="Angarone M.P."/>
            <person name="Hauser A.R."/>
            <person name="Sichel J.S."/>
            <person name="Amponsah E."/>
            <person name="Kociolek L.K."/>
        </authorList>
    </citation>
    <scope>NUCLEOTIDE SEQUENCE</scope>
    <source>
        <strain evidence="1">NU1-AC-029v</strain>
    </source>
</reference>
<dbReference type="EMBL" id="JAKTMA010000021">
    <property type="protein sequence ID" value="MCR0233633.1"/>
    <property type="molecule type" value="Genomic_DNA"/>
</dbReference>
<dbReference type="RefSeq" id="WP_009270679.1">
    <property type="nucleotide sequence ID" value="NZ_AP025565.1"/>
</dbReference>
<accession>A0AAP2XWW6</accession>
<dbReference type="EMBL" id="WWTN01000048">
    <property type="protein sequence ID" value="MZH57954.1"/>
    <property type="molecule type" value="Genomic_DNA"/>
</dbReference>
<dbReference type="Proteomes" id="UP001203972">
    <property type="component" value="Unassembled WGS sequence"/>
</dbReference>
<evidence type="ECO:0000313" key="1">
    <source>
        <dbReference type="EMBL" id="MCR0233633.1"/>
    </source>
</evidence>